<evidence type="ECO:0000313" key="1">
    <source>
        <dbReference type="EMBL" id="ACS60369.1"/>
    </source>
</evidence>
<name>C6B8Y1_RHILS</name>
<organism evidence="1 2">
    <name type="scientific">Rhizobium leguminosarum bv. trifolii (strain WSM1325)</name>
    <dbReference type="NCBI Taxonomy" id="395491"/>
    <lineage>
        <taxon>Bacteria</taxon>
        <taxon>Pseudomonadati</taxon>
        <taxon>Pseudomonadota</taxon>
        <taxon>Alphaproteobacteria</taxon>
        <taxon>Hyphomicrobiales</taxon>
        <taxon>Rhizobiaceae</taxon>
        <taxon>Rhizobium/Agrobacterium group</taxon>
        <taxon>Rhizobium</taxon>
    </lineage>
</organism>
<dbReference type="AlphaFoldDB" id="C6B8Y1"/>
<protein>
    <submittedName>
        <fullName evidence="1">Uncharacterized protein</fullName>
    </submittedName>
</protein>
<proteinExistence type="predicted"/>
<reference evidence="1 2" key="1">
    <citation type="journal article" date="2010" name="Stand. Genomic Sci.">
        <title>Complete genome sequence of Rhizobium leguminosarum bv. trifolii strain WSM1325, an effective microsymbiont of annual Mediterranean clovers.</title>
        <authorList>
            <person name="Reeve W."/>
            <person name="O'Hara G."/>
            <person name="Chain P."/>
            <person name="Ardley J."/>
            <person name="Brau L."/>
            <person name="Nandesena K."/>
            <person name="Tiwari R."/>
            <person name="Copeland A."/>
            <person name="Nolan M."/>
            <person name="Han C."/>
            <person name="Brettin T."/>
            <person name="Land M."/>
            <person name="Ovchinikova G."/>
            <person name="Ivanova N."/>
            <person name="Mavromatis K."/>
            <person name="Markowitz V."/>
            <person name="Kyrpides N."/>
            <person name="Melino V."/>
            <person name="Denton M."/>
            <person name="Yates R."/>
            <person name="Howieson J."/>
        </authorList>
    </citation>
    <scope>NUCLEOTIDE SEQUENCE [LARGE SCALE GENOMIC DNA]</scope>
    <source>
        <strain evidence="2">WSM1325</strain>
        <plasmid evidence="2">Plasmid pR132503</plasmid>
    </source>
</reference>
<dbReference type="Proteomes" id="UP000002256">
    <property type="component" value="Plasmid pR132503"/>
</dbReference>
<gene>
    <name evidence="1" type="ordered locus">Rleg_5553</name>
</gene>
<geneLocation type="plasmid" evidence="1 2">
    <name>pR132503</name>
</geneLocation>
<accession>C6B8Y1</accession>
<dbReference type="HOGENOM" id="CLU_1720896_0_0_5"/>
<dbReference type="EMBL" id="CP001625">
    <property type="protein sequence ID" value="ACS60369.1"/>
    <property type="molecule type" value="Genomic_DNA"/>
</dbReference>
<sequence>MDAVANCWRSGKDTAIQGSVSCSGRAWGHRALLDSAPFVDAAGRDQAAFDLERVPGISSSPWNICATRPLLAQFERLSEMPNQRANDDELRDIIDRKLTALIQEMEDADWSAKDVAFAIDDVLKSKWLDRMMALQDARDAVPKGFLSDGNEG</sequence>
<evidence type="ECO:0000313" key="2">
    <source>
        <dbReference type="Proteomes" id="UP000002256"/>
    </source>
</evidence>
<dbReference type="KEGG" id="rlg:Rleg_5553"/>
<keyword evidence="1" id="KW-0614">Plasmid</keyword>